<dbReference type="Gene3D" id="3.30.70.1140">
    <property type="entry name" value="Phospho-2-dehydro-3-deoxyheptonate aldolase, domain 1"/>
    <property type="match status" value="1"/>
</dbReference>
<dbReference type="Pfam" id="PF18152">
    <property type="entry name" value="DAHP_snth_FXD"/>
    <property type="match status" value="1"/>
</dbReference>
<sequence>MFIVMSHEATEEQIHAVYDRVRELGCMPHKILGSQRIAIGVTGNKGVLDEDGFSSMSGVVDVVRITKPYKLVGREVKPENTIVRIGDVEIGGKEIQIMAGPCAVESREQIYEVAESISVAGVKILRGGAFKPRTSPYSFQGLKIKGLELLKEAAEKYGMLVITEVKDTENLPAVAEHSDILQIGARNMQNFALLEAAAKYKNPILLKRGMAATIEEFLMAAEYIYSNGNQNVILCERGIRTFETHTRNTLDLNAVPAVKHLSHLPIVVDPSHGVGLWEYVNPMSKASIACGADGLIVEVHPHPEKALSDGPQSLKPKKFYRLLKELKPVAEAVGRTLNATVEELI</sequence>
<dbReference type="eggNOG" id="COG2876">
    <property type="taxonomic scope" value="Bacteria"/>
</dbReference>
<dbReference type="KEGG" id="cts:Ctha_0315"/>
<dbReference type="PANTHER" id="PTHR43018:SF2">
    <property type="entry name" value="PHOSPHO-2-DEHYDRO-3-DEOXYHEPTONATE ALDOLASE"/>
    <property type="match status" value="1"/>
</dbReference>
<dbReference type="EMBL" id="CP001100">
    <property type="protein sequence ID" value="ACF12786.1"/>
    <property type="molecule type" value="Genomic_DNA"/>
</dbReference>
<dbReference type="OrthoDB" id="9776934at2"/>
<name>B3QTY8_CHLT3</name>
<dbReference type="STRING" id="517418.Ctha_0315"/>
<organism evidence="4 5">
    <name type="scientific">Chloroherpeton thalassium (strain ATCC 35110 / GB-78)</name>
    <dbReference type="NCBI Taxonomy" id="517418"/>
    <lineage>
        <taxon>Bacteria</taxon>
        <taxon>Pseudomonadati</taxon>
        <taxon>Chlorobiota</taxon>
        <taxon>Chlorobiia</taxon>
        <taxon>Chlorobiales</taxon>
        <taxon>Chloroherpetonaceae</taxon>
        <taxon>Chloroherpeton</taxon>
    </lineage>
</organism>
<dbReference type="RefSeq" id="WP_012498870.1">
    <property type="nucleotide sequence ID" value="NC_011026.1"/>
</dbReference>
<evidence type="ECO:0000256" key="1">
    <source>
        <dbReference type="ARBA" id="ARBA00022679"/>
    </source>
</evidence>
<protein>
    <submittedName>
        <fullName evidence="4">Phospho-2-dehydro-3-deoxyheptonate aldolase</fullName>
    </submittedName>
</protein>
<proteinExistence type="predicted"/>
<dbReference type="HOGENOM" id="CLU_062599_0_0_10"/>
<dbReference type="Pfam" id="PF00793">
    <property type="entry name" value="DAHP_synth_1"/>
    <property type="match status" value="1"/>
</dbReference>
<dbReference type="InterPro" id="IPR041071">
    <property type="entry name" value="DAHP_snth_FXD"/>
</dbReference>
<gene>
    <name evidence="4" type="ordered locus">Ctha_0315</name>
</gene>
<dbReference type="Gene3D" id="3.20.20.70">
    <property type="entry name" value="Aldolase class I"/>
    <property type="match status" value="1"/>
</dbReference>
<dbReference type="InterPro" id="IPR006218">
    <property type="entry name" value="DAHP1/KDSA"/>
</dbReference>
<dbReference type="InterPro" id="IPR013785">
    <property type="entry name" value="Aldolase_TIM"/>
</dbReference>
<dbReference type="GO" id="GO:0016740">
    <property type="term" value="F:transferase activity"/>
    <property type="evidence" value="ECO:0007669"/>
    <property type="project" value="UniProtKB-KW"/>
</dbReference>
<dbReference type="NCBIfam" id="NF009239">
    <property type="entry name" value="PRK12595.1"/>
    <property type="match status" value="1"/>
</dbReference>
<dbReference type="Proteomes" id="UP000001208">
    <property type="component" value="Chromosome"/>
</dbReference>
<keyword evidence="5" id="KW-1185">Reference proteome</keyword>
<evidence type="ECO:0000313" key="4">
    <source>
        <dbReference type="EMBL" id="ACF12786.1"/>
    </source>
</evidence>
<dbReference type="SUPFAM" id="SSF51569">
    <property type="entry name" value="Aldolase"/>
    <property type="match status" value="1"/>
</dbReference>
<dbReference type="InterPro" id="IPR006268">
    <property type="entry name" value="DAHP_syn_2"/>
</dbReference>
<feature type="domain" description="DAHP synthase ferredoxin-like" evidence="3">
    <location>
        <begin position="1"/>
        <end position="67"/>
    </location>
</feature>
<dbReference type="PANTHER" id="PTHR43018">
    <property type="entry name" value="PHOSPHO-2-DEHYDRO-3-DEOXYHEPTONATE ALDOLASE"/>
    <property type="match status" value="1"/>
</dbReference>
<evidence type="ECO:0000313" key="5">
    <source>
        <dbReference type="Proteomes" id="UP000001208"/>
    </source>
</evidence>
<dbReference type="GO" id="GO:0009073">
    <property type="term" value="P:aromatic amino acid family biosynthetic process"/>
    <property type="evidence" value="ECO:0007669"/>
    <property type="project" value="InterPro"/>
</dbReference>
<reference evidence="4 5" key="1">
    <citation type="submission" date="2008-06" db="EMBL/GenBank/DDBJ databases">
        <title>Complete sequence of Chloroherpeton thalassium ATCC 35110.</title>
        <authorList>
            <consortium name="US DOE Joint Genome Institute"/>
            <person name="Lucas S."/>
            <person name="Copeland A."/>
            <person name="Lapidus A."/>
            <person name="Glavina del Rio T."/>
            <person name="Dalin E."/>
            <person name="Tice H."/>
            <person name="Bruce D."/>
            <person name="Goodwin L."/>
            <person name="Pitluck S."/>
            <person name="Schmutz J."/>
            <person name="Larimer F."/>
            <person name="Land M."/>
            <person name="Hauser L."/>
            <person name="Kyrpides N."/>
            <person name="Mikhailova N."/>
            <person name="Liu Z."/>
            <person name="Li T."/>
            <person name="Zhao F."/>
            <person name="Overmann J."/>
            <person name="Bryant D.A."/>
            <person name="Richardson P."/>
        </authorList>
    </citation>
    <scope>NUCLEOTIDE SEQUENCE [LARGE SCALE GENOMIC DNA]</scope>
    <source>
        <strain evidence="5">ATCC 35110 / GB-78</strain>
    </source>
</reference>
<dbReference type="AlphaFoldDB" id="B3QTY8"/>
<dbReference type="NCBIfam" id="TIGR01361">
    <property type="entry name" value="DAHP_synth_Bsub"/>
    <property type="match status" value="1"/>
</dbReference>
<keyword evidence="1" id="KW-0808">Transferase</keyword>
<dbReference type="GO" id="GO:0016832">
    <property type="term" value="F:aldehyde-lyase activity"/>
    <property type="evidence" value="ECO:0007669"/>
    <property type="project" value="InterPro"/>
</dbReference>
<dbReference type="NCBIfam" id="NF006421">
    <property type="entry name" value="PRK08673.1"/>
    <property type="match status" value="1"/>
</dbReference>
<evidence type="ECO:0000259" key="3">
    <source>
        <dbReference type="Pfam" id="PF18152"/>
    </source>
</evidence>
<accession>B3QTY8</accession>
<evidence type="ECO:0000259" key="2">
    <source>
        <dbReference type="Pfam" id="PF00793"/>
    </source>
</evidence>
<dbReference type="InterPro" id="IPR052899">
    <property type="entry name" value="Class-I_DAHP_synthase"/>
</dbReference>
<feature type="domain" description="DAHP synthetase I/KDSA" evidence="2">
    <location>
        <begin position="87"/>
        <end position="330"/>
    </location>
</feature>